<dbReference type="Proteomes" id="UP001229955">
    <property type="component" value="Chromosome"/>
</dbReference>
<organism evidence="1">
    <name type="scientific">Pseudogemmatithrix spongiicola</name>
    <dbReference type="NCBI Taxonomy" id="3062599"/>
    <lineage>
        <taxon>Bacteria</taxon>
        <taxon>Pseudomonadati</taxon>
        <taxon>Gemmatimonadota</taxon>
        <taxon>Gemmatimonadia</taxon>
        <taxon>Gemmatimonadales</taxon>
        <taxon>Gemmatimonadaceae</taxon>
        <taxon>Pseudogemmatithrix</taxon>
    </lineage>
</organism>
<sequence length="173" mass="19382">MNGIFITTELEGALAERVHALQMEFDPKMARALPPHITLTGSSGAGPLPPDTPVALMREKLEPVAARTAPITLSFGPPERFIGRNIVSLRLDPHGPLRALHEAIKQCGLPFQPARWPFTPHCTLNLYPELTQEKLRKMMAVRIDEPFTVRTLKVYHTREPQPPTLLFQLLLRG</sequence>
<dbReference type="EMBL" id="CP130612">
    <property type="protein sequence ID" value="WKW13581.1"/>
    <property type="molecule type" value="Genomic_DNA"/>
</dbReference>
<protein>
    <submittedName>
        <fullName evidence="1">2'-5' RNA ligase family protein</fullName>
    </submittedName>
</protein>
<reference evidence="1" key="1">
    <citation type="submission" date="2023-07" db="EMBL/GenBank/DDBJ databases">
        <authorList>
            <person name="Haufschild T."/>
            <person name="Kallscheuer N."/>
            <person name="Hammer J."/>
            <person name="Kohn T."/>
            <person name="Kabuu M."/>
            <person name="Jogler M."/>
            <person name="Wohfarth N."/>
            <person name="Heuer A."/>
            <person name="Rohde M."/>
            <person name="van Teeseling M.C.F."/>
            <person name="Jogler C."/>
        </authorList>
    </citation>
    <scope>NUCLEOTIDE SEQUENCE</scope>
    <source>
        <strain evidence="1">Strain 138</strain>
        <strain evidence="2">Strain 318</strain>
    </source>
</reference>
<accession>A0AA49K302</accession>
<dbReference type="Gene3D" id="3.90.1140.10">
    <property type="entry name" value="Cyclic phosphodiesterase"/>
    <property type="match status" value="1"/>
</dbReference>
<name>A0AA49JX35_9BACT</name>
<dbReference type="SUPFAM" id="SSF55144">
    <property type="entry name" value="LigT-like"/>
    <property type="match status" value="1"/>
</dbReference>
<dbReference type="AlphaFoldDB" id="A0AA49JX35"/>
<keyword evidence="1" id="KW-0436">Ligase</keyword>
<proteinExistence type="predicted"/>
<dbReference type="InterPro" id="IPR009097">
    <property type="entry name" value="Cyclic_Pdiesterase"/>
</dbReference>
<gene>
    <name evidence="1" type="ORF">Strain138_002905</name>
    <name evidence="2" type="ORF">Strain318_002903</name>
</gene>
<dbReference type="KEGG" id="pspc:Strain318_002903"/>
<dbReference type="RefSeq" id="WP_367886419.1">
    <property type="nucleotide sequence ID" value="NZ_CP130612.1"/>
</dbReference>
<keyword evidence="3" id="KW-1185">Reference proteome</keyword>
<evidence type="ECO:0000313" key="3">
    <source>
        <dbReference type="Proteomes" id="UP001229955"/>
    </source>
</evidence>
<dbReference type="EMBL" id="CP130613">
    <property type="protein sequence ID" value="WKW16487.1"/>
    <property type="molecule type" value="Genomic_DNA"/>
</dbReference>
<evidence type="ECO:0000313" key="2">
    <source>
        <dbReference type="EMBL" id="WKW16487.1"/>
    </source>
</evidence>
<evidence type="ECO:0000313" key="1">
    <source>
        <dbReference type="EMBL" id="WKW13581.1"/>
    </source>
</evidence>
<accession>A0AA49JX35</accession>
<dbReference type="Pfam" id="PF13563">
    <property type="entry name" value="2_5_RNA_ligase2"/>
    <property type="match status" value="1"/>
</dbReference>
<dbReference type="GO" id="GO:0016874">
    <property type="term" value="F:ligase activity"/>
    <property type="evidence" value="ECO:0007669"/>
    <property type="project" value="UniProtKB-KW"/>
</dbReference>